<dbReference type="OrthoDB" id="5827518at2759"/>
<gene>
    <name evidence="1" type="ORF">DICVIV_07862</name>
</gene>
<accession>A0A0D8XQQ0</accession>
<dbReference type="Proteomes" id="UP000053766">
    <property type="component" value="Unassembled WGS sequence"/>
</dbReference>
<protein>
    <submittedName>
        <fullName evidence="1">Uncharacterized protein</fullName>
    </submittedName>
</protein>
<proteinExistence type="predicted"/>
<reference evidence="1 2" key="1">
    <citation type="submission" date="2013-11" db="EMBL/GenBank/DDBJ databases">
        <title>Draft genome of the bovine lungworm Dictyocaulus viviparus.</title>
        <authorList>
            <person name="Mitreva M."/>
        </authorList>
    </citation>
    <scope>NUCLEOTIDE SEQUENCE [LARGE SCALE GENOMIC DNA]</scope>
    <source>
        <strain evidence="1 2">HannoverDv2000</strain>
    </source>
</reference>
<dbReference type="EMBL" id="KN716370">
    <property type="protein sequence ID" value="KJH46092.1"/>
    <property type="molecule type" value="Genomic_DNA"/>
</dbReference>
<evidence type="ECO:0000313" key="2">
    <source>
        <dbReference type="Proteomes" id="UP000053766"/>
    </source>
</evidence>
<keyword evidence="2" id="KW-1185">Reference proteome</keyword>
<organism evidence="1 2">
    <name type="scientific">Dictyocaulus viviparus</name>
    <name type="common">Bovine lungworm</name>
    <dbReference type="NCBI Taxonomy" id="29172"/>
    <lineage>
        <taxon>Eukaryota</taxon>
        <taxon>Metazoa</taxon>
        <taxon>Ecdysozoa</taxon>
        <taxon>Nematoda</taxon>
        <taxon>Chromadorea</taxon>
        <taxon>Rhabditida</taxon>
        <taxon>Rhabditina</taxon>
        <taxon>Rhabditomorpha</taxon>
        <taxon>Strongyloidea</taxon>
        <taxon>Metastrongylidae</taxon>
        <taxon>Dictyocaulus</taxon>
    </lineage>
</organism>
<dbReference type="AlphaFoldDB" id="A0A0D8XQQ0"/>
<reference evidence="2" key="2">
    <citation type="journal article" date="2016" name="Sci. Rep.">
        <title>Dictyocaulus viviparus genome, variome and transcriptome elucidate lungworm biology and support future intervention.</title>
        <authorList>
            <person name="McNulty S.N."/>
            <person name="Strube C."/>
            <person name="Rosa B.A."/>
            <person name="Martin J.C."/>
            <person name="Tyagi R."/>
            <person name="Choi Y.J."/>
            <person name="Wang Q."/>
            <person name="Hallsworth Pepin K."/>
            <person name="Zhang X."/>
            <person name="Ozersky P."/>
            <person name="Wilson R.K."/>
            <person name="Sternberg P.W."/>
            <person name="Gasser R.B."/>
            <person name="Mitreva M."/>
        </authorList>
    </citation>
    <scope>NUCLEOTIDE SEQUENCE [LARGE SCALE GENOMIC DNA]</scope>
    <source>
        <strain evidence="2">HannoverDv2000</strain>
    </source>
</reference>
<name>A0A0D8XQQ0_DICVI</name>
<sequence length="125" mass="14065">MCVHTYRSRYDPSLQLSRRFYSTSTLPSKQLGSTLLRKNVAPKPAVIRLNPEDYKGPTFNCRVLNPNIDGSATKNHDPSCPLSFSEFSANGTCRCYYKISSRDENGCAIGFFYACKPLWNKNVAV</sequence>
<dbReference type="STRING" id="29172.A0A0D8XQQ0"/>
<evidence type="ECO:0000313" key="1">
    <source>
        <dbReference type="EMBL" id="KJH46092.1"/>
    </source>
</evidence>